<evidence type="ECO:0000256" key="1">
    <source>
        <dbReference type="ARBA" id="ARBA00023125"/>
    </source>
</evidence>
<dbReference type="SUPFAM" id="SSF46689">
    <property type="entry name" value="Homeodomain-like"/>
    <property type="match status" value="1"/>
</dbReference>
<dbReference type="PRINTS" id="PR00455">
    <property type="entry name" value="HTHTETR"/>
</dbReference>
<dbReference type="InterPro" id="IPR001647">
    <property type="entry name" value="HTH_TetR"/>
</dbReference>
<organism evidence="4 5">
    <name type="scientific">Luteimicrobium subarcticum</name>
    <dbReference type="NCBI Taxonomy" id="620910"/>
    <lineage>
        <taxon>Bacteria</taxon>
        <taxon>Bacillati</taxon>
        <taxon>Actinomycetota</taxon>
        <taxon>Actinomycetes</taxon>
        <taxon>Micrococcales</taxon>
        <taxon>Luteimicrobium</taxon>
    </lineage>
</organism>
<dbReference type="PANTHER" id="PTHR30055:SF229">
    <property type="entry name" value="HTH-TYPE TRANSCRIPTIONAL REPRESSOR RV1474C"/>
    <property type="match status" value="1"/>
</dbReference>
<feature type="domain" description="HTH tetR-type" evidence="3">
    <location>
        <begin position="11"/>
        <end position="71"/>
    </location>
</feature>
<accession>A0A2M8WUS2</accession>
<evidence type="ECO:0000313" key="4">
    <source>
        <dbReference type="EMBL" id="PJI94673.1"/>
    </source>
</evidence>
<dbReference type="AlphaFoldDB" id="A0A2M8WUS2"/>
<dbReference type="PROSITE" id="PS01081">
    <property type="entry name" value="HTH_TETR_1"/>
    <property type="match status" value="1"/>
</dbReference>
<comment type="caution">
    <text evidence="4">The sequence shown here is derived from an EMBL/GenBank/DDBJ whole genome shotgun (WGS) entry which is preliminary data.</text>
</comment>
<keyword evidence="5" id="KW-1185">Reference proteome</keyword>
<dbReference type="PROSITE" id="PS50977">
    <property type="entry name" value="HTH_TETR_2"/>
    <property type="match status" value="1"/>
</dbReference>
<name>A0A2M8WUS2_9MICO</name>
<dbReference type="EMBL" id="PGTZ01000006">
    <property type="protein sequence ID" value="PJI94673.1"/>
    <property type="molecule type" value="Genomic_DNA"/>
</dbReference>
<dbReference type="InterPro" id="IPR050109">
    <property type="entry name" value="HTH-type_TetR-like_transc_reg"/>
</dbReference>
<protein>
    <submittedName>
        <fullName evidence="4">TetR family transcriptional regulator</fullName>
    </submittedName>
</protein>
<dbReference type="OrthoDB" id="5242390at2"/>
<evidence type="ECO:0000313" key="5">
    <source>
        <dbReference type="Proteomes" id="UP000231586"/>
    </source>
</evidence>
<dbReference type="Gene3D" id="1.10.357.10">
    <property type="entry name" value="Tetracycline Repressor, domain 2"/>
    <property type="match status" value="1"/>
</dbReference>
<proteinExistence type="predicted"/>
<sequence>MSPRVSEEYREARRTEILDAARARFARDGFHQTSMDDVIREAGLSAGAVYGYFPSKTALVHAVVDDALARVLRAFDAASAEITQTAGDPGAEPLDGAEVAGAVVDRVMQLLSGAGIDTSRIALFAWAETMSDEELRVQVAARLVELRGRLRGLVTAAPWNPSAPVPDDAADDAALALLAAPIGTIVQRHVVGDADGAALARGLAALARSWAPRP</sequence>
<dbReference type="GO" id="GO:0000976">
    <property type="term" value="F:transcription cis-regulatory region binding"/>
    <property type="evidence" value="ECO:0007669"/>
    <property type="project" value="TreeGrafter"/>
</dbReference>
<dbReference type="Pfam" id="PF00440">
    <property type="entry name" value="TetR_N"/>
    <property type="match status" value="1"/>
</dbReference>
<reference evidence="4 5" key="1">
    <citation type="submission" date="2017-11" db="EMBL/GenBank/DDBJ databases">
        <title>Genomic Encyclopedia of Archaeal and Bacterial Type Strains, Phase II (KMG-II): From Individual Species to Whole Genera.</title>
        <authorList>
            <person name="Goeker M."/>
        </authorList>
    </citation>
    <scope>NUCLEOTIDE SEQUENCE [LARGE SCALE GENOMIC DNA]</scope>
    <source>
        <strain evidence="4 5">DSM 22413</strain>
    </source>
</reference>
<dbReference type="InterPro" id="IPR009057">
    <property type="entry name" value="Homeodomain-like_sf"/>
</dbReference>
<feature type="DNA-binding region" description="H-T-H motif" evidence="2">
    <location>
        <begin position="34"/>
        <end position="53"/>
    </location>
</feature>
<evidence type="ECO:0000256" key="2">
    <source>
        <dbReference type="PROSITE-ProRule" id="PRU00335"/>
    </source>
</evidence>
<gene>
    <name evidence="4" type="ORF">CLV34_0518</name>
</gene>
<dbReference type="GO" id="GO:0003700">
    <property type="term" value="F:DNA-binding transcription factor activity"/>
    <property type="evidence" value="ECO:0007669"/>
    <property type="project" value="TreeGrafter"/>
</dbReference>
<evidence type="ECO:0000259" key="3">
    <source>
        <dbReference type="PROSITE" id="PS50977"/>
    </source>
</evidence>
<keyword evidence="1 2" id="KW-0238">DNA-binding</keyword>
<dbReference type="Proteomes" id="UP000231586">
    <property type="component" value="Unassembled WGS sequence"/>
</dbReference>
<dbReference type="PANTHER" id="PTHR30055">
    <property type="entry name" value="HTH-TYPE TRANSCRIPTIONAL REGULATOR RUTR"/>
    <property type="match status" value="1"/>
</dbReference>
<dbReference type="InterPro" id="IPR023772">
    <property type="entry name" value="DNA-bd_HTH_TetR-type_CS"/>
</dbReference>
<dbReference type="RefSeq" id="WP_100348661.1">
    <property type="nucleotide sequence ID" value="NZ_PGTZ01000006.1"/>
</dbReference>